<dbReference type="Proteomes" id="UP000242949">
    <property type="component" value="Unassembled WGS sequence"/>
</dbReference>
<reference evidence="2" key="1">
    <citation type="submission" date="2016-09" db="EMBL/GenBank/DDBJ databases">
        <authorList>
            <person name="Varghese N."/>
            <person name="Submissions S."/>
        </authorList>
    </citation>
    <scope>NUCLEOTIDE SEQUENCE [LARGE SCALE GENOMIC DNA]</scope>
    <source>
        <strain evidence="2">S5</strain>
    </source>
</reference>
<evidence type="ECO:0000313" key="2">
    <source>
        <dbReference type="Proteomes" id="UP000242949"/>
    </source>
</evidence>
<accession>A0A1G6GKT4</accession>
<proteinExistence type="predicted"/>
<dbReference type="OrthoDB" id="2435352at2"/>
<dbReference type="STRING" id="1612202.SAMN05421734_101232"/>
<dbReference type="RefSeq" id="WP_090792037.1">
    <property type="nucleotide sequence ID" value="NZ_FMYI01000001.1"/>
</dbReference>
<keyword evidence="2" id="KW-1185">Reference proteome</keyword>
<gene>
    <name evidence="1" type="ORF">SAMN05421734_101232</name>
</gene>
<name>A0A1G6GKT4_9BACI</name>
<dbReference type="Pfam" id="PF14005">
    <property type="entry name" value="YpjP"/>
    <property type="match status" value="1"/>
</dbReference>
<protein>
    <submittedName>
        <fullName evidence="1">YpjP-like protein</fullName>
    </submittedName>
</protein>
<dbReference type="EMBL" id="FMYI01000001">
    <property type="protein sequence ID" value="SDB82621.1"/>
    <property type="molecule type" value="Genomic_DNA"/>
</dbReference>
<sequence>MEVWIKKLFVAIVAIMTLGLYVPPLDVDANVESDYKEIEPENKNETVHTQTIDRDAELESDQSRPQVALDPVEELSYQAAARITEKMGPRMMAQVDDVIYDEVIPNVETVINELVDDYDPNQLFNLELIEQPSPGYGEKIFDLYDQEQESIIAKFHIRRENKPQSGYWFNFHYHLTDDQFERHYSIGDVYWGKNTPPKWMS</sequence>
<dbReference type="AlphaFoldDB" id="A0A1G6GKT4"/>
<evidence type="ECO:0000313" key="1">
    <source>
        <dbReference type="EMBL" id="SDB82621.1"/>
    </source>
</evidence>
<organism evidence="1 2">
    <name type="scientific">Pelagirhabdus alkalitolerans</name>
    <dbReference type="NCBI Taxonomy" id="1612202"/>
    <lineage>
        <taxon>Bacteria</taxon>
        <taxon>Bacillati</taxon>
        <taxon>Bacillota</taxon>
        <taxon>Bacilli</taxon>
        <taxon>Bacillales</taxon>
        <taxon>Bacillaceae</taxon>
        <taxon>Pelagirhabdus</taxon>
    </lineage>
</organism>
<dbReference type="InterPro" id="IPR025616">
    <property type="entry name" value="YpjP"/>
</dbReference>